<keyword evidence="2" id="KW-0813">Transport</keyword>
<dbReference type="EMBL" id="DF967987">
    <property type="protein sequence ID" value="GAO99401.1"/>
    <property type="molecule type" value="Genomic_DNA"/>
</dbReference>
<dbReference type="InterPro" id="IPR017871">
    <property type="entry name" value="ABC_transporter-like_CS"/>
</dbReference>
<accession>A0A0K8MFT6</accession>
<evidence type="ECO:0000256" key="3">
    <source>
        <dbReference type="ARBA" id="ARBA00022741"/>
    </source>
</evidence>
<dbReference type="Proteomes" id="UP000253891">
    <property type="component" value="Unassembled WGS sequence"/>
</dbReference>
<sequence>MIRIEHAVKYLDKKVVLDDVNLEFEDGKIYGLRGRNGAGKTMILRAIAGLIHLKHGTITIDGQIIHQDIDFPPELGLLIESNNVLPDFTLRKNLQLLAKIRKVATDEMIDEAILRVGLDPKDRRKVRQYSLGMKQRAAIAQAIFEQPKLILLDEPTNAIDLDGVKSMRAIFEQEKQRGASIILASHNPEDLSVLADEVIDMAEGKVINAQ</sequence>
<dbReference type="InterPro" id="IPR003439">
    <property type="entry name" value="ABC_transporter-like_ATP-bd"/>
</dbReference>
<evidence type="ECO:0000256" key="1">
    <source>
        <dbReference type="ARBA" id="ARBA00005417"/>
    </source>
</evidence>
<dbReference type="RefSeq" id="WP_061992822.1">
    <property type="nucleotide sequence ID" value="NZ_DF967987.1"/>
</dbReference>
<keyword evidence="3" id="KW-0547">Nucleotide-binding</keyword>
<dbReference type="AlphaFoldDB" id="A0A0K8MFT6"/>
<dbReference type="OrthoDB" id="9804819at2"/>
<proteinExistence type="inferred from homology"/>
<evidence type="ECO:0000313" key="7">
    <source>
        <dbReference type="Proteomes" id="UP000253891"/>
    </source>
</evidence>
<evidence type="ECO:0000313" key="6">
    <source>
        <dbReference type="EMBL" id="GAO99401.1"/>
    </source>
</evidence>
<dbReference type="PROSITE" id="PS00211">
    <property type="entry name" value="ABC_TRANSPORTER_1"/>
    <property type="match status" value="1"/>
</dbReference>
<dbReference type="PROSITE" id="PS50893">
    <property type="entry name" value="ABC_TRANSPORTER_2"/>
    <property type="match status" value="1"/>
</dbReference>
<evidence type="ECO:0000256" key="2">
    <source>
        <dbReference type="ARBA" id="ARBA00022448"/>
    </source>
</evidence>
<dbReference type="GO" id="GO:0005524">
    <property type="term" value="F:ATP binding"/>
    <property type="evidence" value="ECO:0007669"/>
    <property type="project" value="UniProtKB-KW"/>
</dbReference>
<dbReference type="SUPFAM" id="SSF52540">
    <property type="entry name" value="P-loop containing nucleoside triphosphate hydrolases"/>
    <property type="match status" value="1"/>
</dbReference>
<dbReference type="PANTHER" id="PTHR43335">
    <property type="entry name" value="ABC TRANSPORTER, ATP-BINDING PROTEIN"/>
    <property type="match status" value="1"/>
</dbReference>
<comment type="similarity">
    <text evidence="1">Belongs to the ABC transporter superfamily.</text>
</comment>
<reference evidence="6 7" key="1">
    <citation type="journal article" date="2015" name="BMC Genomics">
        <title>Comparative genomics of Fructobacillus spp. and Leuconostoc spp. reveals niche-specific evolution of Fructobacillus spp.</title>
        <authorList>
            <person name="Endo A."/>
            <person name="Tanizawa Y."/>
            <person name="Tanaka N."/>
            <person name="Maeno S."/>
            <person name="Kumar H."/>
            <person name="Shiwa Y."/>
            <person name="Okada S."/>
            <person name="Yoshikawa H."/>
            <person name="Dicks L."/>
            <person name="Nakagawa J."/>
            <person name="Arita M."/>
        </authorList>
    </citation>
    <scope>NUCLEOTIDE SEQUENCE [LARGE SCALE GENOMIC DNA]</scope>
    <source>
        <strain evidence="6 7">JCM 12225</strain>
    </source>
</reference>
<keyword evidence="4 6" id="KW-0067">ATP-binding</keyword>
<dbReference type="Gene3D" id="3.40.50.300">
    <property type="entry name" value="P-loop containing nucleotide triphosphate hydrolases"/>
    <property type="match status" value="1"/>
</dbReference>
<feature type="domain" description="ABC transporter" evidence="5">
    <location>
        <begin position="2"/>
        <end position="209"/>
    </location>
</feature>
<dbReference type="SMART" id="SM00382">
    <property type="entry name" value="AAA"/>
    <property type="match status" value="1"/>
</dbReference>
<dbReference type="GO" id="GO:0016887">
    <property type="term" value="F:ATP hydrolysis activity"/>
    <property type="evidence" value="ECO:0007669"/>
    <property type="project" value="InterPro"/>
</dbReference>
<dbReference type="InterPro" id="IPR027417">
    <property type="entry name" value="P-loop_NTPase"/>
</dbReference>
<evidence type="ECO:0000259" key="5">
    <source>
        <dbReference type="PROSITE" id="PS50893"/>
    </source>
</evidence>
<dbReference type="STRING" id="157463.GCA_001047075_00333"/>
<organism evidence="6 7">
    <name type="scientific">Fructobacillus ficulneus</name>
    <dbReference type="NCBI Taxonomy" id="157463"/>
    <lineage>
        <taxon>Bacteria</taxon>
        <taxon>Bacillati</taxon>
        <taxon>Bacillota</taxon>
        <taxon>Bacilli</taxon>
        <taxon>Lactobacillales</taxon>
        <taxon>Lactobacillaceae</taxon>
        <taxon>Fructobacillus</taxon>
    </lineage>
</organism>
<protein>
    <submittedName>
        <fullName evidence="6">ATP-binding cassette protein</fullName>
    </submittedName>
</protein>
<keyword evidence="7" id="KW-1185">Reference proteome</keyword>
<dbReference type="InterPro" id="IPR003593">
    <property type="entry name" value="AAA+_ATPase"/>
</dbReference>
<dbReference type="PANTHER" id="PTHR43335:SF8">
    <property type="entry name" value="ABC TRANSPORTER, ATP-BINDING PROTEIN"/>
    <property type="match status" value="1"/>
</dbReference>
<gene>
    <name evidence="6" type="ORF">FFIC_100020</name>
</gene>
<evidence type="ECO:0000256" key="4">
    <source>
        <dbReference type="ARBA" id="ARBA00022840"/>
    </source>
</evidence>
<dbReference type="Pfam" id="PF00005">
    <property type="entry name" value="ABC_tran"/>
    <property type="match status" value="1"/>
</dbReference>
<name>A0A0K8MFT6_9LACO</name>